<proteinExistence type="predicted"/>
<protein>
    <submittedName>
        <fullName evidence="3">Dopey-1-like protein</fullName>
    </submittedName>
</protein>
<dbReference type="GO" id="GO:0006895">
    <property type="term" value="P:Golgi to endosome transport"/>
    <property type="evidence" value="ECO:0007669"/>
    <property type="project" value="InterPro"/>
</dbReference>
<dbReference type="Pfam" id="PF24601">
    <property type="entry name" value="TPR_DOP1"/>
    <property type="match status" value="1"/>
</dbReference>
<dbReference type="InterPro" id="IPR056459">
    <property type="entry name" value="TPR_DOP1"/>
</dbReference>
<dbReference type="EMBL" id="QDEB01001310">
    <property type="protein sequence ID" value="RZC43189.1"/>
    <property type="molecule type" value="Genomic_DNA"/>
</dbReference>
<evidence type="ECO:0000313" key="3">
    <source>
        <dbReference type="EMBL" id="RZC43189.1"/>
    </source>
</evidence>
<accession>A0A482WEG2</accession>
<organism evidence="3 4">
    <name type="scientific">Asbolus verrucosus</name>
    <name type="common">Desert ironclad beetle</name>
    <dbReference type="NCBI Taxonomy" id="1661398"/>
    <lineage>
        <taxon>Eukaryota</taxon>
        <taxon>Metazoa</taxon>
        <taxon>Ecdysozoa</taxon>
        <taxon>Arthropoda</taxon>
        <taxon>Hexapoda</taxon>
        <taxon>Insecta</taxon>
        <taxon>Pterygota</taxon>
        <taxon>Neoptera</taxon>
        <taxon>Endopterygota</taxon>
        <taxon>Coleoptera</taxon>
        <taxon>Polyphaga</taxon>
        <taxon>Cucujiformia</taxon>
        <taxon>Tenebrionidae</taxon>
        <taxon>Pimeliinae</taxon>
        <taxon>Asbolus</taxon>
    </lineage>
</organism>
<comment type="caution">
    <text evidence="3">The sequence shown here is derived from an EMBL/GenBank/DDBJ whole genome shotgun (WGS) entry which is preliminary data.</text>
</comment>
<dbReference type="OrthoDB" id="297643at2759"/>
<evidence type="ECO:0000256" key="1">
    <source>
        <dbReference type="SAM" id="MobiDB-lite"/>
    </source>
</evidence>
<feature type="region of interest" description="Disordered" evidence="1">
    <location>
        <begin position="155"/>
        <end position="189"/>
    </location>
</feature>
<reference evidence="3 4" key="1">
    <citation type="submission" date="2017-03" db="EMBL/GenBank/DDBJ databases">
        <title>Genome of the blue death feigning beetle - Asbolus verrucosus.</title>
        <authorList>
            <person name="Rider S.D."/>
        </authorList>
    </citation>
    <scope>NUCLEOTIDE SEQUENCE [LARGE SCALE GENOMIC DNA]</scope>
    <source>
        <strain evidence="3">Butters</strain>
        <tissue evidence="3">Head and leg muscle</tissue>
    </source>
</reference>
<feature type="non-terminal residue" evidence="3">
    <location>
        <position position="887"/>
    </location>
</feature>
<feature type="compositionally biased region" description="Polar residues" evidence="1">
    <location>
        <begin position="163"/>
        <end position="181"/>
    </location>
</feature>
<evidence type="ECO:0000313" key="4">
    <source>
        <dbReference type="Proteomes" id="UP000292052"/>
    </source>
</evidence>
<name>A0A482WEG2_ASBVE</name>
<evidence type="ECO:0000259" key="2">
    <source>
        <dbReference type="Pfam" id="PF24601"/>
    </source>
</evidence>
<dbReference type="InterPro" id="IPR040314">
    <property type="entry name" value="DOP1"/>
</dbReference>
<dbReference type="PANTHER" id="PTHR14042:SF24">
    <property type="entry name" value="PROTEIN DOPEY-1 HOMOLOG"/>
    <property type="match status" value="1"/>
</dbReference>
<dbReference type="Proteomes" id="UP000292052">
    <property type="component" value="Unassembled WGS sequence"/>
</dbReference>
<gene>
    <name evidence="3" type="ORF">BDFB_001928</name>
</gene>
<dbReference type="GO" id="GO:0005802">
    <property type="term" value="C:trans-Golgi network"/>
    <property type="evidence" value="ECO:0007669"/>
    <property type="project" value="TreeGrafter"/>
</dbReference>
<keyword evidence="4" id="KW-1185">Reference proteome</keyword>
<dbReference type="STRING" id="1661398.A0A482WEG2"/>
<dbReference type="GO" id="GO:0005768">
    <property type="term" value="C:endosome"/>
    <property type="evidence" value="ECO:0007669"/>
    <property type="project" value="TreeGrafter"/>
</dbReference>
<sequence>MKLLAANTARVSIRHVNINDSDVQSEITVQDNQKVEEYQTKKIYAVSSQNGNIMYHLANDQYQKPSKRKWFTFSKGGKKYSPTVVNMTTSVMDDFNVVTRKNKDYKSVRVTPKLDKSAKGNMKVIINPLSSKEIYSDGLNGSYSKIDLNSCHRSSSESLSSSNEYTPVSNDSINKTFPQEGSTDRDSGYDSFIRSKTQLDIISNSSNKLLESIEPISDGIKDENLNGNVVKIPKSQSFDEKCCNGRNDDIENSLVHSWSYCISDSDNLNAELEISTSAEEFFKRNDNVIVTDIMNEILDKVCNIIDNNSQAVHRPTDLDLRPKIAVHSSKNCLFIKCLATSGIKNLKNNDILNLLARHRKSLLGYSFSGELHAEYVNFYRGYMFLDVIISICLNYARTFYPFIEDLQVTHQELNNNLKIQLQSLEILEVIVKNLITMVNENSKGFSSYIADMLIKCKLQKIMLHCLLTSVRNFDEEMTFAEEVLLFNNFQLYDSNHKVGEHVEAYQIQLLRRDVLEQMCCRLIHSLIILEYHVFSTVKPVSTSSQESTTPSTSDHLNYTPTILIPQQNIFLSAVMSALRHRNMKNLHEKWLNMITSCLPYFGENIKQISISVIHQICNNIEEIANKYTHSEVDGELCSDYAVTQLESLTILCHYCLLDSSQTVNQTNVPINSSTPISNPGEIFNNLVSAFFAPVGLDINLTSKQNSDYYQNARKTILSHMPRIISSVAKLWQTIVNLENDNNGVYGNSKVVKQQLLEFLSPISVNHGASFLAAIAVAWYERRNLFTNIKTVLPEPNAGQNNLVYLISAIRVIPLDNLVQTVTAVIKNPPPTEGLSADICLDVSLYAKRFTNAVVRSVELTACSDKRRLFIKSPRTVPLSCFIARTND</sequence>
<dbReference type="GO" id="GO:0005829">
    <property type="term" value="C:cytosol"/>
    <property type="evidence" value="ECO:0007669"/>
    <property type="project" value="GOC"/>
</dbReference>
<feature type="domain" description="DOP1-like TPR" evidence="2">
    <location>
        <begin position="329"/>
        <end position="658"/>
    </location>
</feature>
<dbReference type="PANTHER" id="PTHR14042">
    <property type="entry name" value="DOPEY-RELATED"/>
    <property type="match status" value="1"/>
</dbReference>
<dbReference type="AlphaFoldDB" id="A0A482WEG2"/>